<evidence type="ECO:0000313" key="1">
    <source>
        <dbReference type="EMBL" id="GFD52543.1"/>
    </source>
</evidence>
<proteinExistence type="predicted"/>
<name>A0A699X0G9_TANCI</name>
<accession>A0A699X0G9</accession>
<feature type="non-terminal residue" evidence="1">
    <location>
        <position position="1"/>
    </location>
</feature>
<protein>
    <submittedName>
        <fullName evidence="1">Uncharacterized protein</fullName>
    </submittedName>
</protein>
<reference evidence="1" key="1">
    <citation type="journal article" date="2019" name="Sci. Rep.">
        <title>Draft genome of Tanacetum cinerariifolium, the natural source of mosquito coil.</title>
        <authorList>
            <person name="Yamashiro T."/>
            <person name="Shiraishi A."/>
            <person name="Satake H."/>
            <person name="Nakayama K."/>
        </authorList>
    </citation>
    <scope>NUCLEOTIDE SEQUENCE</scope>
</reference>
<gene>
    <name evidence="1" type="ORF">Tci_924512</name>
</gene>
<dbReference type="AlphaFoldDB" id="A0A699X0G9"/>
<organism evidence="1">
    <name type="scientific">Tanacetum cinerariifolium</name>
    <name type="common">Dalmatian daisy</name>
    <name type="synonym">Chrysanthemum cinerariifolium</name>
    <dbReference type="NCBI Taxonomy" id="118510"/>
    <lineage>
        <taxon>Eukaryota</taxon>
        <taxon>Viridiplantae</taxon>
        <taxon>Streptophyta</taxon>
        <taxon>Embryophyta</taxon>
        <taxon>Tracheophyta</taxon>
        <taxon>Spermatophyta</taxon>
        <taxon>Magnoliopsida</taxon>
        <taxon>eudicotyledons</taxon>
        <taxon>Gunneridae</taxon>
        <taxon>Pentapetalae</taxon>
        <taxon>asterids</taxon>
        <taxon>campanulids</taxon>
        <taxon>Asterales</taxon>
        <taxon>Asteraceae</taxon>
        <taxon>Asteroideae</taxon>
        <taxon>Anthemideae</taxon>
        <taxon>Anthemidinae</taxon>
        <taxon>Tanacetum</taxon>
    </lineage>
</organism>
<sequence>RLEVADYLKVLGSIAQAVSEHSGTISDAERRRIGLVYTQLAQRVPDLTATEKAAITVWSRTYSLLAASNNFEPAAELKWITQDGFQSVAGGFKALYIPANCQTDTP</sequence>
<feature type="non-terminal residue" evidence="1">
    <location>
        <position position="106"/>
    </location>
</feature>
<comment type="caution">
    <text evidence="1">The sequence shown here is derived from an EMBL/GenBank/DDBJ whole genome shotgun (WGS) entry which is preliminary data.</text>
</comment>
<dbReference type="EMBL" id="BKCJ011783668">
    <property type="protein sequence ID" value="GFD52543.1"/>
    <property type="molecule type" value="Genomic_DNA"/>
</dbReference>